<gene>
    <name evidence="2" type="ORF">B7R54_02345</name>
</gene>
<keyword evidence="1" id="KW-0812">Transmembrane</keyword>
<protein>
    <recommendedName>
        <fullName evidence="4">DUF2273 domain-containing protein</fullName>
    </recommendedName>
</protein>
<comment type="caution">
    <text evidence="2">The sequence shown here is derived from an EMBL/GenBank/DDBJ whole genome shotgun (WGS) entry which is preliminary data.</text>
</comment>
<keyword evidence="1" id="KW-0472">Membrane</keyword>
<evidence type="ECO:0000313" key="3">
    <source>
        <dbReference type="Proteomes" id="UP000256486"/>
    </source>
</evidence>
<accession>A0A3E0VH48</accession>
<proteinExistence type="predicted"/>
<dbReference type="EMBL" id="NBWZ01000001">
    <property type="protein sequence ID" value="RFA08187.1"/>
    <property type="molecule type" value="Genomic_DNA"/>
</dbReference>
<keyword evidence="1" id="KW-1133">Transmembrane helix</keyword>
<evidence type="ECO:0008006" key="4">
    <source>
        <dbReference type="Google" id="ProtNLM"/>
    </source>
</evidence>
<evidence type="ECO:0000256" key="1">
    <source>
        <dbReference type="SAM" id="Phobius"/>
    </source>
</evidence>
<dbReference type="Pfam" id="PF10031">
    <property type="entry name" value="DUF2273"/>
    <property type="match status" value="1"/>
</dbReference>
<name>A0A3E0VH48_9MICO</name>
<evidence type="ECO:0000313" key="2">
    <source>
        <dbReference type="EMBL" id="RFA08187.1"/>
    </source>
</evidence>
<reference evidence="2 3" key="1">
    <citation type="submission" date="2017-04" db="EMBL/GenBank/DDBJ databases">
        <title>Comparative genome analysis of Subtercola boreus.</title>
        <authorList>
            <person name="Cho Y.-J."/>
            <person name="Cho A."/>
            <person name="Kim O.-S."/>
            <person name="Lee J.-I."/>
        </authorList>
    </citation>
    <scope>NUCLEOTIDE SEQUENCE [LARGE SCALE GENOMIC DNA]</scope>
    <source>
        <strain evidence="2 3">K300</strain>
    </source>
</reference>
<keyword evidence="3" id="KW-1185">Reference proteome</keyword>
<dbReference type="InterPro" id="IPR018730">
    <property type="entry name" value="DUF2273"/>
</dbReference>
<dbReference type="OrthoDB" id="4570571at2"/>
<dbReference type="AlphaFoldDB" id="A0A3E0VH48"/>
<dbReference type="RefSeq" id="WP_116413602.1">
    <property type="nucleotide sequence ID" value="NZ_NBWZ01000001.1"/>
</dbReference>
<feature type="transmembrane region" description="Helical" evidence="1">
    <location>
        <begin position="12"/>
        <end position="40"/>
    </location>
</feature>
<dbReference type="Proteomes" id="UP000256486">
    <property type="component" value="Unassembled WGS sequence"/>
</dbReference>
<sequence>MTPTTRGMLVGAVLAVTAVAFGFWAMILVALFVAVGYAVGRVLEGKLDVRGVTDALRGRRSS</sequence>
<organism evidence="2 3">
    <name type="scientific">Subtercola boreus</name>
    <dbReference type="NCBI Taxonomy" id="120213"/>
    <lineage>
        <taxon>Bacteria</taxon>
        <taxon>Bacillati</taxon>
        <taxon>Actinomycetota</taxon>
        <taxon>Actinomycetes</taxon>
        <taxon>Micrococcales</taxon>
        <taxon>Microbacteriaceae</taxon>
        <taxon>Subtercola</taxon>
    </lineage>
</organism>